<name>A0A2U1NTG4_ARTAN</name>
<comment type="caution">
    <text evidence="2">The sequence shown here is derived from an EMBL/GenBank/DDBJ whole genome shotgun (WGS) entry which is preliminary data.</text>
</comment>
<evidence type="ECO:0000313" key="3">
    <source>
        <dbReference type="Proteomes" id="UP000245207"/>
    </source>
</evidence>
<sequence length="160" mass="18057">MAVFSSGKKPGVENLNFLLEAIKSIGPSNVLQVVTDNAANCKAAGEEVEKDRDALMTTIVLNSWRDWAKKGEENTRKNGETICETIRSDEFWDDFDHILAITKLVFLLIKFCDGEDAKMGEVFSESYKEGPSKKWDMNPESAYLEDSSSSMEDMQWENLD</sequence>
<gene>
    <name evidence="2" type="ORF">CTI12_AA229590</name>
</gene>
<dbReference type="OrthoDB" id="1937290at2759"/>
<dbReference type="AlphaFoldDB" id="A0A2U1NTG4"/>
<accession>A0A2U1NTG4</accession>
<protein>
    <recommendedName>
        <fullName evidence="4">DUF659 domain-containing protein</fullName>
    </recommendedName>
</protein>
<dbReference type="EMBL" id="PKPP01002224">
    <property type="protein sequence ID" value="PWA76768.1"/>
    <property type="molecule type" value="Genomic_DNA"/>
</dbReference>
<dbReference type="Proteomes" id="UP000245207">
    <property type="component" value="Unassembled WGS sequence"/>
</dbReference>
<feature type="compositionally biased region" description="Basic and acidic residues" evidence="1">
    <location>
        <begin position="128"/>
        <end position="137"/>
    </location>
</feature>
<organism evidence="2 3">
    <name type="scientific">Artemisia annua</name>
    <name type="common">Sweet wormwood</name>
    <dbReference type="NCBI Taxonomy" id="35608"/>
    <lineage>
        <taxon>Eukaryota</taxon>
        <taxon>Viridiplantae</taxon>
        <taxon>Streptophyta</taxon>
        <taxon>Embryophyta</taxon>
        <taxon>Tracheophyta</taxon>
        <taxon>Spermatophyta</taxon>
        <taxon>Magnoliopsida</taxon>
        <taxon>eudicotyledons</taxon>
        <taxon>Gunneridae</taxon>
        <taxon>Pentapetalae</taxon>
        <taxon>asterids</taxon>
        <taxon>campanulids</taxon>
        <taxon>Asterales</taxon>
        <taxon>Asteraceae</taxon>
        <taxon>Asteroideae</taxon>
        <taxon>Anthemideae</taxon>
        <taxon>Artemisiinae</taxon>
        <taxon>Artemisia</taxon>
    </lineage>
</organism>
<reference evidence="2 3" key="1">
    <citation type="journal article" date="2018" name="Mol. Plant">
        <title>The genome of Artemisia annua provides insight into the evolution of Asteraceae family and artemisinin biosynthesis.</title>
        <authorList>
            <person name="Shen Q."/>
            <person name="Zhang L."/>
            <person name="Liao Z."/>
            <person name="Wang S."/>
            <person name="Yan T."/>
            <person name="Shi P."/>
            <person name="Liu M."/>
            <person name="Fu X."/>
            <person name="Pan Q."/>
            <person name="Wang Y."/>
            <person name="Lv Z."/>
            <person name="Lu X."/>
            <person name="Zhang F."/>
            <person name="Jiang W."/>
            <person name="Ma Y."/>
            <person name="Chen M."/>
            <person name="Hao X."/>
            <person name="Li L."/>
            <person name="Tang Y."/>
            <person name="Lv G."/>
            <person name="Zhou Y."/>
            <person name="Sun X."/>
            <person name="Brodelius P.E."/>
            <person name="Rose J.K.C."/>
            <person name="Tang K."/>
        </authorList>
    </citation>
    <scope>NUCLEOTIDE SEQUENCE [LARGE SCALE GENOMIC DNA]</scope>
    <source>
        <strain evidence="3">cv. Huhao1</strain>
        <tissue evidence="2">Leaf</tissue>
    </source>
</reference>
<proteinExistence type="predicted"/>
<evidence type="ECO:0008006" key="4">
    <source>
        <dbReference type="Google" id="ProtNLM"/>
    </source>
</evidence>
<evidence type="ECO:0000256" key="1">
    <source>
        <dbReference type="SAM" id="MobiDB-lite"/>
    </source>
</evidence>
<keyword evidence="3" id="KW-1185">Reference proteome</keyword>
<evidence type="ECO:0000313" key="2">
    <source>
        <dbReference type="EMBL" id="PWA76768.1"/>
    </source>
</evidence>
<feature type="region of interest" description="Disordered" evidence="1">
    <location>
        <begin position="128"/>
        <end position="160"/>
    </location>
</feature>